<feature type="compositionally biased region" description="Basic and acidic residues" evidence="1">
    <location>
        <begin position="845"/>
        <end position="879"/>
    </location>
</feature>
<feature type="region of interest" description="Disordered" evidence="1">
    <location>
        <begin position="402"/>
        <end position="485"/>
    </location>
</feature>
<dbReference type="RefSeq" id="XP_028479990.1">
    <property type="nucleotide sequence ID" value="XM_028616133.1"/>
</dbReference>
<sequence length="892" mass="95519">MARPPSRNAMPPATEVSYTAYSPSPSSINAFHQKNDRVNAWTHNVDLAPRRISKSPAGISVGAVSQAWTHVDLPEVAAAARAERMTTPRRRTTPSPIPDRPSQRRSTLTADGPRPPMLPPPSGPLPPQPGLTAPPPPQSFRPVRQPPPNAYLAATPVEPAHLSSEFELPRIEHLSRSASTGANHAPQASAAAHSARAQREAYLNSALDFPLDIISEVDKPAAASGVNRAAPPPRTPSPNRGLVGSFLNRARSNVSLRHGTHGHPGHLPTPEATDVVVEVRKPKPENRARSASLSQHPVNVAPLAPTVLSRSASTVHHRREDNVPTRIVDRVDRQAAVVSPAPPRRSSRAAFTRGPDDATLLVTNEAFRRTNTGQNHGPVHPPTVATDTAFVSGRDREVLGESLTPSDASETGTTLHDPIDGFPFPPHYKQQSPPVVPLEMSRSRVHSPNFDRSPTSPQFDRIETVRGVPMSPPPNGSTPYGFSQSLVDKRGAPLVHLQPASRSPDMLASNGNGVDCTIAQLPQGAKLQVIVNVLPPEQNNADAQPGGAKITELSPGHSVNGSASSLGSLPRTMANVIPHHRSTFSSSVPNDATTSYRSNLLRGEQQQHPEPPRHGKVLSEADHAYDTGADLDSPRLAFPSGVPGQHSWQYHPPPPPPPPPQAQAPAREPSSSTTSEHAANGKWKNKMWPFGHSNNKSTPALASSSAPDNSNHWLHETQSHPMPVTAAAMPPDQHRTMFSFKKPPQPVGYPVVSLGDSSRRAAEKENERMRSHSQLTRHESTPSRTSLVPERSIPADKKRNPSSKTVDAAASRKPALGNASSKSKADNRDSTGGSKSKASATASKSSKDRSSKAKDSKDKQSKSKSSKDKHSSFKAKESSKTLGKSTSKKVSK</sequence>
<gene>
    <name evidence="2" type="ORF">EHS24_000298</name>
</gene>
<accession>A0A427Y9K0</accession>
<organism evidence="2 3">
    <name type="scientific">Apiotrichum porosum</name>
    <dbReference type="NCBI Taxonomy" id="105984"/>
    <lineage>
        <taxon>Eukaryota</taxon>
        <taxon>Fungi</taxon>
        <taxon>Dikarya</taxon>
        <taxon>Basidiomycota</taxon>
        <taxon>Agaricomycotina</taxon>
        <taxon>Tremellomycetes</taxon>
        <taxon>Trichosporonales</taxon>
        <taxon>Trichosporonaceae</taxon>
        <taxon>Apiotrichum</taxon>
    </lineage>
</organism>
<feature type="region of interest" description="Disordered" evidence="1">
    <location>
        <begin position="79"/>
        <end position="152"/>
    </location>
</feature>
<feature type="region of interest" description="Disordered" evidence="1">
    <location>
        <begin position="626"/>
        <end position="716"/>
    </location>
</feature>
<feature type="compositionally biased region" description="Polar residues" evidence="1">
    <location>
        <begin position="403"/>
        <end position="414"/>
    </location>
</feature>
<dbReference type="AlphaFoldDB" id="A0A427Y9K0"/>
<dbReference type="EMBL" id="RSCE01000001">
    <property type="protein sequence ID" value="RSH87782.1"/>
    <property type="molecule type" value="Genomic_DNA"/>
</dbReference>
<feature type="compositionally biased region" description="Polar residues" evidence="1">
    <location>
        <begin position="692"/>
        <end position="712"/>
    </location>
</feature>
<feature type="compositionally biased region" description="Low complexity" evidence="1">
    <location>
        <begin position="834"/>
        <end position="844"/>
    </location>
</feature>
<reference evidence="2 3" key="1">
    <citation type="submission" date="2018-11" db="EMBL/GenBank/DDBJ databases">
        <title>Genome sequence of Apiotrichum porosum DSM 27194.</title>
        <authorList>
            <person name="Aliyu H."/>
            <person name="Gorte O."/>
            <person name="Ochsenreither K."/>
        </authorList>
    </citation>
    <scope>NUCLEOTIDE SEQUENCE [LARGE SCALE GENOMIC DNA]</scope>
    <source>
        <strain evidence="2 3">DSM 27194</strain>
    </source>
</reference>
<feature type="compositionally biased region" description="Basic and acidic residues" evidence="1">
    <location>
        <begin position="757"/>
        <end position="781"/>
    </location>
</feature>
<protein>
    <submittedName>
        <fullName evidence="2">Uncharacterized protein</fullName>
    </submittedName>
</protein>
<evidence type="ECO:0000256" key="1">
    <source>
        <dbReference type="SAM" id="MobiDB-lite"/>
    </source>
</evidence>
<feature type="region of interest" description="Disordered" evidence="1">
    <location>
        <begin position="735"/>
        <end position="892"/>
    </location>
</feature>
<evidence type="ECO:0000313" key="3">
    <source>
        <dbReference type="Proteomes" id="UP000279236"/>
    </source>
</evidence>
<comment type="caution">
    <text evidence="2">The sequence shown here is derived from an EMBL/GenBank/DDBJ whole genome shotgun (WGS) entry which is preliminary data.</text>
</comment>
<keyword evidence="3" id="KW-1185">Reference proteome</keyword>
<evidence type="ECO:0000313" key="2">
    <source>
        <dbReference type="EMBL" id="RSH87782.1"/>
    </source>
</evidence>
<feature type="compositionally biased region" description="Pro residues" evidence="1">
    <location>
        <begin position="651"/>
        <end position="662"/>
    </location>
</feature>
<feature type="compositionally biased region" description="Pro residues" evidence="1">
    <location>
        <begin position="113"/>
        <end position="149"/>
    </location>
</feature>
<dbReference type="Proteomes" id="UP000279236">
    <property type="component" value="Unassembled WGS sequence"/>
</dbReference>
<name>A0A427Y9K0_9TREE</name>
<proteinExistence type="predicted"/>
<dbReference type="GeneID" id="39584841"/>